<comment type="caution">
    <text evidence="2">The sequence shown here is derived from an EMBL/GenBank/DDBJ whole genome shotgun (WGS) entry which is preliminary data.</text>
</comment>
<accession>A0A813MQZ8</accession>
<feature type="transmembrane region" description="Helical" evidence="1">
    <location>
        <begin position="20"/>
        <end position="39"/>
    </location>
</feature>
<reference evidence="2" key="1">
    <citation type="submission" date="2021-02" db="EMBL/GenBank/DDBJ databases">
        <authorList>
            <person name="Nowell W R."/>
        </authorList>
    </citation>
    <scope>NUCLEOTIDE SEQUENCE</scope>
    <source>
        <strain evidence="2">Ploen Becks lab</strain>
    </source>
</reference>
<feature type="transmembrane region" description="Helical" evidence="1">
    <location>
        <begin position="108"/>
        <end position="128"/>
    </location>
</feature>
<organism evidence="2 3">
    <name type="scientific">Brachionus calyciflorus</name>
    <dbReference type="NCBI Taxonomy" id="104777"/>
    <lineage>
        <taxon>Eukaryota</taxon>
        <taxon>Metazoa</taxon>
        <taxon>Spiralia</taxon>
        <taxon>Gnathifera</taxon>
        <taxon>Rotifera</taxon>
        <taxon>Eurotatoria</taxon>
        <taxon>Monogononta</taxon>
        <taxon>Pseudotrocha</taxon>
        <taxon>Ploima</taxon>
        <taxon>Brachionidae</taxon>
        <taxon>Brachionus</taxon>
    </lineage>
</organism>
<proteinExistence type="predicted"/>
<keyword evidence="1" id="KW-0472">Membrane</keyword>
<dbReference type="EMBL" id="CAJNOC010000203">
    <property type="protein sequence ID" value="CAF0726662.1"/>
    <property type="molecule type" value="Genomic_DNA"/>
</dbReference>
<protein>
    <submittedName>
        <fullName evidence="2">Uncharacterized protein</fullName>
    </submittedName>
</protein>
<evidence type="ECO:0000313" key="2">
    <source>
        <dbReference type="EMBL" id="CAF0726662.1"/>
    </source>
</evidence>
<name>A0A813MQZ8_9BILA</name>
<dbReference type="Proteomes" id="UP000663879">
    <property type="component" value="Unassembled WGS sequence"/>
</dbReference>
<gene>
    <name evidence="2" type="ORF">OXX778_LOCUS2559</name>
</gene>
<keyword evidence="1" id="KW-0812">Transmembrane</keyword>
<evidence type="ECO:0000313" key="3">
    <source>
        <dbReference type="Proteomes" id="UP000663879"/>
    </source>
</evidence>
<evidence type="ECO:0000256" key="1">
    <source>
        <dbReference type="SAM" id="Phobius"/>
    </source>
</evidence>
<dbReference type="AlphaFoldDB" id="A0A813MQZ8"/>
<keyword evidence="1" id="KW-1133">Transmembrane helix</keyword>
<keyword evidence="3" id="KW-1185">Reference proteome</keyword>
<feature type="transmembrane region" description="Helical" evidence="1">
    <location>
        <begin position="82"/>
        <end position="102"/>
    </location>
</feature>
<dbReference type="OrthoDB" id="10598900at2759"/>
<sequence>MNLKILNKIDLIPTTKLFCHTLIFFICLKIFIFLITWSLKPSKSKLNRTVSKYDHKILIDVDCSSIDLCQKSINKIDKQNNFLLKIFFLPFLPFKFFYQSLIDKPFDHLGMIVKLIILILLELKNLIFTVKSSKIDSKIVYSQNLAQFNQSLLDLIDNSEPKGGSLRYKRSKKLSKMTKSVMAMNSNNNNNNNSIEKRGSNRFKIEYKIKKFRSNHLCLNLHRKCDSEIETCDKNVVKPKVDQTTYSRKTGKKLLNASKNIKTKSRKSLNVYK</sequence>